<keyword evidence="3" id="KW-0614">Plasmid</keyword>
<dbReference type="PIRSF" id="PIRSF016838">
    <property type="entry name" value="PafC"/>
    <property type="match status" value="1"/>
</dbReference>
<dbReference type="PANTHER" id="PTHR34580">
    <property type="match status" value="1"/>
</dbReference>
<dbReference type="Pfam" id="PF13280">
    <property type="entry name" value="WYL"/>
    <property type="match status" value="1"/>
</dbReference>
<organism evidence="3 4">
    <name type="scientific">Falsirhodobacter algicola</name>
    <dbReference type="NCBI Taxonomy" id="2692330"/>
    <lineage>
        <taxon>Bacteria</taxon>
        <taxon>Pseudomonadati</taxon>
        <taxon>Pseudomonadota</taxon>
        <taxon>Alphaproteobacteria</taxon>
        <taxon>Rhodobacterales</taxon>
        <taxon>Paracoccaceae</taxon>
        <taxon>Falsirhodobacter</taxon>
    </lineage>
</organism>
<feature type="domain" description="WCX" evidence="2">
    <location>
        <begin position="247"/>
        <end position="313"/>
    </location>
</feature>
<dbReference type="KEGG" id="fap:GR316_12630"/>
<proteinExistence type="predicted"/>
<dbReference type="Proteomes" id="UP000679284">
    <property type="component" value="Plasmid unnamed2"/>
</dbReference>
<sequence>MSYTKAHDLMRLAQMAAARHSGVTLDEIAEEFGIVHRSAQRMTNALEAIFLCEVTDGPDRKRRWKIREPRPLRLPRRPDRTIAALDCAIRDARAVHRNIQAEALADLRDALITQMVPQDARRAEADAEAMLQALGHVARPGPRIRTDPVILGTISTAIRGMRRLRLRYGDGPLPRTVDPRGILLGERTYLVACDPARGPRPMTFRLDRIHEAECLSERSEPEPGFNIDAYAAQNFGVWDDPEQRAEVIWRFTPEAADHARDFLFHPHQSLEPQEDGSLIVRFTASGWLEMAWFLYKWGDKVEVLAPEGLRRMVEGHRRSDFGTAMP</sequence>
<dbReference type="InterPro" id="IPR057727">
    <property type="entry name" value="WCX_dom"/>
</dbReference>
<evidence type="ECO:0000313" key="4">
    <source>
        <dbReference type="Proteomes" id="UP000679284"/>
    </source>
</evidence>
<evidence type="ECO:0000313" key="3">
    <source>
        <dbReference type="EMBL" id="QUS37215.1"/>
    </source>
</evidence>
<dbReference type="InterPro" id="IPR026881">
    <property type="entry name" value="WYL_dom"/>
</dbReference>
<dbReference type="Pfam" id="PF25583">
    <property type="entry name" value="WCX"/>
    <property type="match status" value="1"/>
</dbReference>
<dbReference type="AlphaFoldDB" id="A0A8J8MV12"/>
<keyword evidence="4" id="KW-1185">Reference proteome</keyword>
<evidence type="ECO:0000259" key="2">
    <source>
        <dbReference type="Pfam" id="PF25583"/>
    </source>
</evidence>
<feature type="domain" description="WYL" evidence="1">
    <location>
        <begin position="150"/>
        <end position="213"/>
    </location>
</feature>
<geneLocation type="plasmid" evidence="3 4">
    <name>unnamed2</name>
</geneLocation>
<reference evidence="3" key="1">
    <citation type="submission" date="2020-01" db="EMBL/GenBank/DDBJ databases">
        <authorList>
            <person name="Yang Y."/>
            <person name="Kwon Y.M."/>
        </authorList>
    </citation>
    <scope>NUCLEOTIDE SEQUENCE</scope>
    <source>
        <strain evidence="3">PG104</strain>
        <plasmid evidence="3">unnamed2</plasmid>
    </source>
</reference>
<evidence type="ECO:0000259" key="1">
    <source>
        <dbReference type="Pfam" id="PF13280"/>
    </source>
</evidence>
<dbReference type="InterPro" id="IPR051534">
    <property type="entry name" value="CBASS_pafABC_assoc_protein"/>
</dbReference>
<dbReference type="RefSeq" id="WP_211785378.1">
    <property type="nucleotide sequence ID" value="NZ_CP047291.1"/>
</dbReference>
<dbReference type="EMBL" id="CP047291">
    <property type="protein sequence ID" value="QUS37215.1"/>
    <property type="molecule type" value="Genomic_DNA"/>
</dbReference>
<gene>
    <name evidence="3" type="ORF">GR316_12630</name>
</gene>
<name>A0A8J8MV12_9RHOB</name>
<dbReference type="PANTHER" id="PTHR34580:SF1">
    <property type="entry name" value="PROTEIN PAFC"/>
    <property type="match status" value="1"/>
</dbReference>
<dbReference type="PROSITE" id="PS52050">
    <property type="entry name" value="WYL"/>
    <property type="match status" value="1"/>
</dbReference>
<accession>A0A8J8MV12</accession>
<dbReference type="InterPro" id="IPR028349">
    <property type="entry name" value="PafC-like"/>
</dbReference>
<protein>
    <submittedName>
        <fullName evidence="3">WYL domain-containing protein</fullName>
    </submittedName>
</protein>